<comment type="caution">
    <text evidence="1">The sequence shown here is derived from an EMBL/GenBank/DDBJ whole genome shotgun (WGS) entry which is preliminary data.</text>
</comment>
<proteinExistence type="predicted"/>
<dbReference type="EMBL" id="JADIME010000005">
    <property type="protein sequence ID" value="MBO8464445.1"/>
    <property type="molecule type" value="Genomic_DNA"/>
</dbReference>
<protein>
    <submittedName>
        <fullName evidence="1">GLPGLI family protein</fullName>
    </submittedName>
</protein>
<dbReference type="Pfam" id="PF09697">
    <property type="entry name" value="Porph_ging"/>
    <property type="match status" value="1"/>
</dbReference>
<organism evidence="1 2">
    <name type="scientific">Candidatus Merdivivens pullistercoris</name>
    <dbReference type="NCBI Taxonomy" id="2840873"/>
    <lineage>
        <taxon>Bacteria</taxon>
        <taxon>Pseudomonadati</taxon>
        <taxon>Bacteroidota</taxon>
        <taxon>Bacteroidia</taxon>
        <taxon>Bacteroidales</taxon>
        <taxon>Muribaculaceae</taxon>
        <taxon>Muribaculaceae incertae sedis</taxon>
        <taxon>Candidatus Merdivivens</taxon>
    </lineage>
</organism>
<evidence type="ECO:0000313" key="1">
    <source>
        <dbReference type="EMBL" id="MBO8464445.1"/>
    </source>
</evidence>
<dbReference type="NCBIfam" id="TIGR01200">
    <property type="entry name" value="GLPGLI"/>
    <property type="match status" value="1"/>
</dbReference>
<dbReference type="AlphaFoldDB" id="A0A9D9I1U6"/>
<dbReference type="InterPro" id="IPR005901">
    <property type="entry name" value="GLPGLI"/>
</dbReference>
<reference evidence="1" key="2">
    <citation type="journal article" date="2021" name="PeerJ">
        <title>Extensive microbial diversity within the chicken gut microbiome revealed by metagenomics and culture.</title>
        <authorList>
            <person name="Gilroy R."/>
            <person name="Ravi A."/>
            <person name="Getino M."/>
            <person name="Pursley I."/>
            <person name="Horton D.L."/>
            <person name="Alikhan N.F."/>
            <person name="Baker D."/>
            <person name="Gharbi K."/>
            <person name="Hall N."/>
            <person name="Watson M."/>
            <person name="Adriaenssens E.M."/>
            <person name="Foster-Nyarko E."/>
            <person name="Jarju S."/>
            <person name="Secka A."/>
            <person name="Antonio M."/>
            <person name="Oren A."/>
            <person name="Chaudhuri R.R."/>
            <person name="La Ragione R."/>
            <person name="Hildebrand F."/>
            <person name="Pallen M.J."/>
        </authorList>
    </citation>
    <scope>NUCLEOTIDE SEQUENCE</scope>
    <source>
        <strain evidence="1">10037</strain>
    </source>
</reference>
<sequence>MPDRFVVVPFDCVGSGYARYADSSCIDTSYINVVYRHVFRTSEDSSSRPKDLPKQCIENLLAGKNHTLYIGHKGQGAHTLKAVVGLEESIRHNNEVSARQQEQINSGIIDAISPFYLWILKNNVSFVQKVAIADQWANLLDESDYPGQPEGLANFYDEPFPEFSWEITGDTAEVFGYDCIRAECDFRGRHWTAWFAPEIAVNEGPWKLRGLPGLILKAEADGGWFTYECVGIDTEPRPIYRYHYDNERTMKYKRYMKYERHCFEDAIYILWDLLLPVMREDMLKAGAGSIPYYPMEYLPGKNESGKREK</sequence>
<gene>
    <name evidence="1" type="ORF">IAB93_00430</name>
</gene>
<name>A0A9D9I1U6_9BACT</name>
<accession>A0A9D9I1U6</accession>
<dbReference type="Proteomes" id="UP000823597">
    <property type="component" value="Unassembled WGS sequence"/>
</dbReference>
<reference evidence="1" key="1">
    <citation type="submission" date="2020-10" db="EMBL/GenBank/DDBJ databases">
        <authorList>
            <person name="Gilroy R."/>
        </authorList>
    </citation>
    <scope>NUCLEOTIDE SEQUENCE</scope>
    <source>
        <strain evidence="1">10037</strain>
    </source>
</reference>
<evidence type="ECO:0000313" key="2">
    <source>
        <dbReference type="Proteomes" id="UP000823597"/>
    </source>
</evidence>